<evidence type="ECO:0000259" key="1">
    <source>
        <dbReference type="PROSITE" id="PS50994"/>
    </source>
</evidence>
<dbReference type="Proteomes" id="UP000886043">
    <property type="component" value="Unassembled WGS sequence"/>
</dbReference>
<dbReference type="InterPro" id="IPR036397">
    <property type="entry name" value="RNaseH_sf"/>
</dbReference>
<accession>A0A7C3CPK0</accession>
<dbReference type="GO" id="GO:0003676">
    <property type="term" value="F:nucleic acid binding"/>
    <property type="evidence" value="ECO:0007669"/>
    <property type="project" value="InterPro"/>
</dbReference>
<dbReference type="Gene3D" id="3.30.420.10">
    <property type="entry name" value="Ribonuclease H-like superfamily/Ribonuclease H"/>
    <property type="match status" value="1"/>
</dbReference>
<gene>
    <name evidence="2" type="ORF">ENJ40_09735</name>
</gene>
<dbReference type="InterPro" id="IPR001584">
    <property type="entry name" value="Integrase_cat-core"/>
</dbReference>
<dbReference type="AlphaFoldDB" id="A0A7C3CPK0"/>
<name>A0A7C3CPK0_9BACT</name>
<organism evidence="2">
    <name type="scientific">Thermosulfurimonas dismutans</name>
    <dbReference type="NCBI Taxonomy" id="999894"/>
    <lineage>
        <taxon>Bacteria</taxon>
        <taxon>Pseudomonadati</taxon>
        <taxon>Thermodesulfobacteriota</taxon>
        <taxon>Thermodesulfobacteria</taxon>
        <taxon>Thermodesulfobacteriales</taxon>
        <taxon>Thermodesulfobacteriaceae</taxon>
        <taxon>Thermosulfurimonas</taxon>
    </lineage>
</organism>
<protein>
    <recommendedName>
        <fullName evidence="1">Integrase catalytic domain-containing protein</fullName>
    </recommendedName>
</protein>
<evidence type="ECO:0000313" key="2">
    <source>
        <dbReference type="EMBL" id="HFC98715.1"/>
    </source>
</evidence>
<dbReference type="EMBL" id="DRMH01000134">
    <property type="protein sequence ID" value="HFC98715.1"/>
    <property type="molecule type" value="Genomic_DNA"/>
</dbReference>
<dbReference type="GO" id="GO:0015074">
    <property type="term" value="P:DNA integration"/>
    <property type="evidence" value="ECO:0007669"/>
    <property type="project" value="InterPro"/>
</dbReference>
<sequence>MRSFSQAEIETLKNRAQVWTFSALEEIRRRLPFPLRGLDCDNDSAFINHHLFRWCQEQGIIFTRSRPYQKNDNCHVEQRNWTVARKYLGYFRYDTEEALEVMRELTRLLSLYVNFFRPSMKLKEKRQKDGRIRRIYDQPRTPYQRVLEHPKIPEETKERLRKQYEELNPAELRRKILHLQQKLFGLATPVKGVEYE</sequence>
<dbReference type="SUPFAM" id="SSF53098">
    <property type="entry name" value="Ribonuclease H-like"/>
    <property type="match status" value="1"/>
</dbReference>
<proteinExistence type="predicted"/>
<dbReference type="InterPro" id="IPR012337">
    <property type="entry name" value="RNaseH-like_sf"/>
</dbReference>
<reference evidence="2" key="1">
    <citation type="journal article" date="2020" name="mSystems">
        <title>Genome- and Community-Level Interaction Insights into Carbon Utilization and Element Cycling Functions of Hydrothermarchaeota in Hydrothermal Sediment.</title>
        <authorList>
            <person name="Zhou Z."/>
            <person name="Liu Y."/>
            <person name="Xu W."/>
            <person name="Pan J."/>
            <person name="Luo Z.H."/>
            <person name="Li M."/>
        </authorList>
    </citation>
    <scope>NUCLEOTIDE SEQUENCE [LARGE SCALE GENOMIC DNA]</scope>
    <source>
        <strain evidence="2">HyVt-483</strain>
    </source>
</reference>
<comment type="caution">
    <text evidence="2">The sequence shown here is derived from an EMBL/GenBank/DDBJ whole genome shotgun (WGS) entry which is preliminary data.</text>
</comment>
<dbReference type="PROSITE" id="PS50994">
    <property type="entry name" value="INTEGRASE"/>
    <property type="match status" value="1"/>
</dbReference>
<feature type="domain" description="Integrase catalytic" evidence="1">
    <location>
        <begin position="41"/>
        <end position="150"/>
    </location>
</feature>